<dbReference type="EMBL" id="CP071517">
    <property type="protein sequence ID" value="QSX74115.1"/>
    <property type="molecule type" value="Genomic_DNA"/>
</dbReference>
<feature type="transmembrane region" description="Helical" evidence="2">
    <location>
        <begin position="362"/>
        <end position="388"/>
    </location>
</feature>
<evidence type="ECO:0000256" key="1">
    <source>
        <dbReference type="SAM" id="MobiDB-lite"/>
    </source>
</evidence>
<feature type="region of interest" description="Disordered" evidence="1">
    <location>
        <begin position="276"/>
        <end position="299"/>
    </location>
</feature>
<protein>
    <submittedName>
        <fullName evidence="3">DUF4129 domain-containing protein</fullName>
    </submittedName>
</protein>
<keyword evidence="4" id="KW-1185">Reference proteome</keyword>
<accession>A0ABX7R7Z7</accession>
<feature type="transmembrane region" description="Helical" evidence="2">
    <location>
        <begin position="148"/>
        <end position="177"/>
    </location>
</feature>
<keyword evidence="2" id="KW-0472">Membrane</keyword>
<proteinExistence type="predicted"/>
<reference evidence="3 4" key="1">
    <citation type="submission" date="2021-02" db="EMBL/GenBank/DDBJ databases">
        <title>Lysobacter arenosi sp. nov., isolated from soil of gangwondo yeongwol, south Korea.</title>
        <authorList>
            <person name="Kim K.R."/>
            <person name="Kim K.H."/>
            <person name="Jeon C.O."/>
        </authorList>
    </citation>
    <scope>NUCLEOTIDE SEQUENCE [LARGE SCALE GENOMIC DNA]</scope>
    <source>
        <strain evidence="3 4">R7</strain>
    </source>
</reference>
<keyword evidence="2" id="KW-0812">Transmembrane</keyword>
<evidence type="ECO:0000256" key="2">
    <source>
        <dbReference type="SAM" id="Phobius"/>
    </source>
</evidence>
<sequence length="534" mass="59104">MRIESLTVALRPRTAWEAVELGTALTRRHAAAIWKPWLALTVPVLLVLNALAWATDALWLAGLAMWWLKPVFDRIPLYVLSRAVFGDVPTPRQTLQAQRSWGLRWALPYLTWRRLGPVRSLYLPVDLLEGGRGQEAAERRKTLGAPAYGVGSALTIICVHFEVALLMGFFAATMLFVPGEYMAQFGSSVWKVVQNMPAWLQLVSNLLAWAATSLIEPFFVGAGLGLYLNRRTEIEAWDIELALRRLGARLASAGAPLLLLLAFAFATMPAVSHAQDGESQSLPQTDGEYVVPGTPAGNRKITRVTPQQIFGRSLVDDASLRKAVAKAYADPTVSPKRTVATWKPRDAKKKPEDERERLQWPWLGSIVALISEFGLWVVLGVLVIVLLVTAPRWLVWFRDGVAREEREAGGLRLSDLAEPELPLPDDVPAVVRRLWREGRQREALALLYRASVEAMVARTGATLVPGATEAECLRASRKLARTEERDAFAQAVRTWQYAAYAQRFPAGDELDGLIDELARRFAWAPVTGPTGVAA</sequence>
<dbReference type="RefSeq" id="WP_200607724.1">
    <property type="nucleotide sequence ID" value="NZ_CP071517.1"/>
</dbReference>
<feature type="transmembrane region" description="Helical" evidence="2">
    <location>
        <begin position="44"/>
        <end position="68"/>
    </location>
</feature>
<name>A0ABX7R7Z7_9GAMM</name>
<keyword evidence="2" id="KW-1133">Transmembrane helix</keyword>
<dbReference type="Proteomes" id="UP000663400">
    <property type="component" value="Chromosome"/>
</dbReference>
<feature type="transmembrane region" description="Helical" evidence="2">
    <location>
        <begin position="250"/>
        <end position="271"/>
    </location>
</feature>
<evidence type="ECO:0000313" key="4">
    <source>
        <dbReference type="Proteomes" id="UP000663400"/>
    </source>
</evidence>
<feature type="transmembrane region" description="Helical" evidence="2">
    <location>
        <begin position="206"/>
        <end position="229"/>
    </location>
</feature>
<organism evidence="3 4">
    <name type="scientific">Lysobacter arenosi</name>
    <dbReference type="NCBI Taxonomy" id="2795387"/>
    <lineage>
        <taxon>Bacteria</taxon>
        <taxon>Pseudomonadati</taxon>
        <taxon>Pseudomonadota</taxon>
        <taxon>Gammaproteobacteria</taxon>
        <taxon>Lysobacterales</taxon>
        <taxon>Lysobacteraceae</taxon>
        <taxon>Lysobacter</taxon>
    </lineage>
</organism>
<evidence type="ECO:0000313" key="3">
    <source>
        <dbReference type="EMBL" id="QSX74115.1"/>
    </source>
</evidence>
<gene>
    <name evidence="3" type="ORF">HIV01_012975</name>
</gene>